<dbReference type="InterPro" id="IPR036397">
    <property type="entry name" value="RNaseH_sf"/>
</dbReference>
<evidence type="ECO:0000256" key="1">
    <source>
        <dbReference type="SAM" id="MobiDB-lite"/>
    </source>
</evidence>
<feature type="compositionally biased region" description="Basic and acidic residues" evidence="1">
    <location>
        <begin position="38"/>
        <end position="49"/>
    </location>
</feature>
<proteinExistence type="predicted"/>
<reference evidence="3" key="1">
    <citation type="submission" date="2022-06" db="EMBL/GenBank/DDBJ databases">
        <title>Complete genome sequences of two strains of the flax pathogen Septoria linicola.</title>
        <authorList>
            <person name="Lapalu N."/>
            <person name="Simon A."/>
            <person name="Demenou B."/>
            <person name="Paumier D."/>
            <person name="Guillot M.-P."/>
            <person name="Gout L."/>
            <person name="Valade R."/>
        </authorList>
    </citation>
    <scope>NUCLEOTIDE SEQUENCE</scope>
    <source>
        <strain evidence="3">SE15195</strain>
    </source>
</reference>
<dbReference type="AlphaFoldDB" id="A0A9Q9AJ93"/>
<evidence type="ECO:0000313" key="3">
    <source>
        <dbReference type="EMBL" id="USW47112.1"/>
    </source>
</evidence>
<evidence type="ECO:0000259" key="2">
    <source>
        <dbReference type="Pfam" id="PF21762"/>
    </source>
</evidence>
<dbReference type="PANTHER" id="PTHR28083">
    <property type="entry name" value="GOOD FOR FULL DBP5 ACTIVITY PROTEIN 2"/>
    <property type="match status" value="1"/>
</dbReference>
<sequence length="606" mass="67889">MADRMSRFLQMIGGEAALPRKLTPPPEEPLGSPTPRASHTEYDSEEYKNLPHPNTPYRFGEIEAALPRITRPVPNSPNATAPGATFTFDSKKGEPLPADTKLSPFIAVTKYCYKFVPRKWLQPLATEFFDQGKIYARDWDIYYVTSHSHGLHTFVPTSQLQSLLDEINTAFPEANIVIDEWQRDNGFILDFSDLPQNLQPRYLGRCTSRPTYDSWVEQLQREPNMVLSTVPAEGDRSFAAFKSRLDAAAALNKAKQKASRAKKHADTLVARQDIVRQAVRGQQYFGLRPKSDKESLLPEVAATIDPNKPVPHAFDQEPILIAIDLEAYERPPHMITEVGLATLDTRDLRGVAPGENGKNWHKFIRGRHIRVLEWKDYRNSDYVQGCPAAFEFGTSEFVPKKSVAAVLASCFEEPFSEPPSRDHEFPPLGTTSRSTPEQRNIIVVGHDLKQDVSYCEEIGFYIFNRSNIIDHLDTMSLHKQYMREPNGRSLGNILAQFDLTGWFLHNAGNDAMYTMQALLAICVKVASEDGTEAEAKRTEGIEKKIEASVEVATERAIDDADGWDLVGDDASLTRKPTQYDFKPMPKGNKGQGSTGLFTMGGAPLDV</sequence>
<dbReference type="Gene3D" id="3.30.420.10">
    <property type="entry name" value="Ribonuclease H-like superfamily/Ribonuclease H"/>
    <property type="match status" value="1"/>
</dbReference>
<dbReference type="OrthoDB" id="5953249at2759"/>
<protein>
    <submittedName>
        <fullName evidence="3">Ribonuclease H-like superfamily</fullName>
    </submittedName>
</protein>
<feature type="region of interest" description="Disordered" evidence="1">
    <location>
        <begin position="576"/>
        <end position="606"/>
    </location>
</feature>
<dbReference type="GO" id="GO:0005634">
    <property type="term" value="C:nucleus"/>
    <property type="evidence" value="ECO:0007669"/>
    <property type="project" value="TreeGrafter"/>
</dbReference>
<dbReference type="Pfam" id="PF21762">
    <property type="entry name" value="DEDDh_C"/>
    <property type="match status" value="1"/>
</dbReference>
<organism evidence="3 4">
    <name type="scientific">Septoria linicola</name>
    <dbReference type="NCBI Taxonomy" id="215465"/>
    <lineage>
        <taxon>Eukaryota</taxon>
        <taxon>Fungi</taxon>
        <taxon>Dikarya</taxon>
        <taxon>Ascomycota</taxon>
        <taxon>Pezizomycotina</taxon>
        <taxon>Dothideomycetes</taxon>
        <taxon>Dothideomycetidae</taxon>
        <taxon>Mycosphaerellales</taxon>
        <taxon>Mycosphaerellaceae</taxon>
        <taxon>Septoria</taxon>
    </lineage>
</organism>
<name>A0A9Q9AJ93_9PEZI</name>
<accession>A0A9Q9AJ93</accession>
<feature type="domain" description="Gfd2/YDR514C-like C-terminal" evidence="2">
    <location>
        <begin position="319"/>
        <end position="521"/>
    </location>
</feature>
<dbReference type="InterPro" id="IPR012337">
    <property type="entry name" value="RNaseH-like_sf"/>
</dbReference>
<dbReference type="PANTHER" id="PTHR28083:SF1">
    <property type="entry name" value="GOOD FOR FULL DBP5 ACTIVITY PROTEIN 2"/>
    <property type="match status" value="1"/>
</dbReference>
<dbReference type="SUPFAM" id="SSF53098">
    <property type="entry name" value="Ribonuclease H-like"/>
    <property type="match status" value="1"/>
</dbReference>
<dbReference type="InterPro" id="IPR048519">
    <property type="entry name" value="Gfd2/YDR514C-like_C"/>
</dbReference>
<evidence type="ECO:0000313" key="4">
    <source>
        <dbReference type="Proteomes" id="UP001056384"/>
    </source>
</evidence>
<keyword evidence="4" id="KW-1185">Reference proteome</keyword>
<gene>
    <name evidence="3" type="ORF">Slin15195_G004310</name>
</gene>
<feature type="region of interest" description="Disordered" evidence="1">
    <location>
        <begin position="1"/>
        <end position="50"/>
    </location>
</feature>
<dbReference type="Proteomes" id="UP001056384">
    <property type="component" value="Chromosome 1"/>
</dbReference>
<dbReference type="EMBL" id="CP099418">
    <property type="protein sequence ID" value="USW47112.1"/>
    <property type="molecule type" value="Genomic_DNA"/>
</dbReference>
<dbReference type="InterPro" id="IPR040151">
    <property type="entry name" value="Gfd2/YDR514C-like"/>
</dbReference>
<dbReference type="GO" id="GO:0003676">
    <property type="term" value="F:nucleic acid binding"/>
    <property type="evidence" value="ECO:0007669"/>
    <property type="project" value="InterPro"/>
</dbReference>